<dbReference type="PROSITE" id="PS50977">
    <property type="entry name" value="HTH_TETR_2"/>
    <property type="match status" value="1"/>
</dbReference>
<dbReference type="PANTHER" id="PTHR30055:SF223">
    <property type="entry name" value="HTH-TYPE TRANSCRIPTIONAL REGULATOR UIDR"/>
    <property type="match status" value="1"/>
</dbReference>
<evidence type="ECO:0000256" key="1">
    <source>
        <dbReference type="ARBA" id="ARBA00023125"/>
    </source>
</evidence>
<dbReference type="InterPro" id="IPR009057">
    <property type="entry name" value="Homeodomain-like_sf"/>
</dbReference>
<proteinExistence type="predicted"/>
<evidence type="ECO:0000313" key="5">
    <source>
        <dbReference type="Proteomes" id="UP000007069"/>
    </source>
</evidence>
<dbReference type="AlphaFoldDB" id="Q3BWD3"/>
<accession>Q3BWD3</accession>
<evidence type="ECO:0000259" key="3">
    <source>
        <dbReference type="PROSITE" id="PS50977"/>
    </source>
</evidence>
<reference evidence="4 5" key="1">
    <citation type="journal article" date="2005" name="J. Bacteriol.">
        <title>Insights into genome plasticity and pathogenicity of the plant pathogenic Bacterium Xanthomonas campestris pv. vesicatoria revealed by the complete genome sequence.</title>
        <authorList>
            <person name="Thieme F."/>
            <person name="Koebnik R."/>
            <person name="Bekel T."/>
            <person name="Berger C."/>
            <person name="Boch J."/>
            <person name="Buettner D."/>
            <person name="Caldana C."/>
            <person name="Gaigalat L."/>
            <person name="Goesmann A."/>
            <person name="Kay S."/>
            <person name="Kirchner O."/>
            <person name="Lanz C."/>
            <person name="Linke B."/>
            <person name="McHardy A.C."/>
            <person name="Meyer F."/>
            <person name="Mittenhuber G."/>
            <person name="Nies D.H."/>
            <person name="Niesbach-Kloesgen U."/>
            <person name="Patschkowski T."/>
            <person name="Rueckert C."/>
            <person name="Rupp O."/>
            <person name="Schneicker S."/>
            <person name="Schuster S.C."/>
            <person name="Vorhoelter F.J."/>
            <person name="Weber E."/>
            <person name="Puehler A."/>
            <person name="Bonas U."/>
            <person name="Bartels D."/>
            <person name="Kaiser O."/>
        </authorList>
    </citation>
    <scope>NUCLEOTIDE SEQUENCE [LARGE SCALE GENOMIC DNA]</scope>
    <source>
        <strain evidence="4 5">85-10</strain>
    </source>
</reference>
<organism evidence="5">
    <name type="scientific">Xanthomonas euvesicatoria pv. vesicatoria (strain 85-10)</name>
    <name type="common">Xanthomonas campestris pv. vesicatoria</name>
    <dbReference type="NCBI Taxonomy" id="316273"/>
    <lineage>
        <taxon>Bacteria</taxon>
        <taxon>Pseudomonadati</taxon>
        <taxon>Pseudomonadota</taxon>
        <taxon>Gammaproteobacteria</taxon>
        <taxon>Lysobacterales</taxon>
        <taxon>Lysobacteraceae</taxon>
        <taxon>Xanthomonas</taxon>
    </lineage>
</organism>
<dbReference type="KEGG" id="xcv:XCV1199"/>
<dbReference type="PANTHER" id="PTHR30055">
    <property type="entry name" value="HTH-TYPE TRANSCRIPTIONAL REGULATOR RUTR"/>
    <property type="match status" value="1"/>
</dbReference>
<sequence length="258" mass="29396">MRRRATGVIHEPAHRARCKEHAPWLGPARLQRMHNPVSVYCRPPTHRSPMSNVLQLRTAKQREELLVDDVLDAAERCIDEIGLSATSFELIAERTRLSCGSLLQRFEDKDALVRALLERNYMRAIRQMWLVERPANVHVVDFIAGLLEDWLLQEINIKRTRIDLELHLATLRDPVLAAFMRRQSASLIEHLSALLKRLLRGHTDTASSEHEFQARVFAVAAMCGGLHSVMTSGMELNRMHLQLILRESLSGILKSAPV</sequence>
<dbReference type="GO" id="GO:0003700">
    <property type="term" value="F:DNA-binding transcription factor activity"/>
    <property type="evidence" value="ECO:0007669"/>
    <property type="project" value="TreeGrafter"/>
</dbReference>
<dbReference type="EMBL" id="AM039952">
    <property type="protein sequence ID" value="CAJ22830.1"/>
    <property type="molecule type" value="Genomic_DNA"/>
</dbReference>
<dbReference type="SUPFAM" id="SSF46689">
    <property type="entry name" value="Homeodomain-like"/>
    <property type="match status" value="1"/>
</dbReference>
<dbReference type="Proteomes" id="UP000007069">
    <property type="component" value="Chromosome"/>
</dbReference>
<evidence type="ECO:0000256" key="2">
    <source>
        <dbReference type="PROSITE-ProRule" id="PRU00335"/>
    </source>
</evidence>
<dbReference type="Pfam" id="PF17940">
    <property type="entry name" value="TetR_C_31"/>
    <property type="match status" value="1"/>
</dbReference>
<evidence type="ECO:0000313" key="4">
    <source>
        <dbReference type="EMBL" id="CAJ22830.1"/>
    </source>
</evidence>
<dbReference type="InterPro" id="IPR041583">
    <property type="entry name" value="TetR_C_31"/>
</dbReference>
<feature type="domain" description="HTH tetR-type" evidence="3">
    <location>
        <begin position="64"/>
        <end position="124"/>
    </location>
</feature>
<dbReference type="GO" id="GO:0000976">
    <property type="term" value="F:transcription cis-regulatory region binding"/>
    <property type="evidence" value="ECO:0007669"/>
    <property type="project" value="TreeGrafter"/>
</dbReference>
<protein>
    <submittedName>
        <fullName evidence="4">Transcriptional regulator, TetR family</fullName>
    </submittedName>
</protein>
<dbReference type="Gene3D" id="1.10.357.10">
    <property type="entry name" value="Tetracycline Repressor, domain 2"/>
    <property type="match status" value="1"/>
</dbReference>
<dbReference type="Pfam" id="PF00440">
    <property type="entry name" value="TetR_N"/>
    <property type="match status" value="1"/>
</dbReference>
<name>Q3BWD3_XANE5</name>
<dbReference type="InterPro" id="IPR050109">
    <property type="entry name" value="HTH-type_TetR-like_transc_reg"/>
</dbReference>
<keyword evidence="1 2" id="KW-0238">DNA-binding</keyword>
<dbReference type="HOGENOM" id="CLU_1314981_0_0_6"/>
<dbReference type="InterPro" id="IPR001647">
    <property type="entry name" value="HTH_TetR"/>
</dbReference>
<feature type="DNA-binding region" description="H-T-H motif" evidence="2">
    <location>
        <begin position="87"/>
        <end position="106"/>
    </location>
</feature>
<gene>
    <name evidence="4" type="ordered locus">XCV1199</name>
</gene>
<dbReference type="eggNOG" id="COG1309">
    <property type="taxonomic scope" value="Bacteria"/>
</dbReference>